<evidence type="ECO:0000313" key="2">
    <source>
        <dbReference type="EMBL" id="KAH6588721.1"/>
    </source>
</evidence>
<dbReference type="EMBL" id="JAFCIX010000494">
    <property type="protein sequence ID" value="KAH6588721.1"/>
    <property type="molecule type" value="Genomic_DNA"/>
</dbReference>
<keyword evidence="1" id="KW-0732">Signal</keyword>
<proteinExistence type="predicted"/>
<reference evidence="2 3" key="1">
    <citation type="submission" date="2021-02" db="EMBL/GenBank/DDBJ databases">
        <title>Variation within the Batrachochytrium salamandrivorans European outbreak.</title>
        <authorList>
            <person name="Kelly M."/>
            <person name="Pasmans F."/>
            <person name="Shea T.P."/>
            <person name="Munoz J.F."/>
            <person name="Carranza S."/>
            <person name="Cuomo C.A."/>
            <person name="Martel A."/>
        </authorList>
    </citation>
    <scope>NUCLEOTIDE SEQUENCE [LARGE SCALE GENOMIC DNA]</scope>
    <source>
        <strain evidence="2 3">AMFP18/2</strain>
    </source>
</reference>
<feature type="chain" id="PRO_5047286310" evidence="1">
    <location>
        <begin position="20"/>
        <end position="163"/>
    </location>
</feature>
<gene>
    <name evidence="2" type="ORF">BASA50_010522</name>
</gene>
<evidence type="ECO:0000256" key="1">
    <source>
        <dbReference type="SAM" id="SignalP"/>
    </source>
</evidence>
<name>A0ABQ8EY78_9FUNG</name>
<comment type="caution">
    <text evidence="2">The sequence shown here is derived from an EMBL/GenBank/DDBJ whole genome shotgun (WGS) entry which is preliminary data.</text>
</comment>
<evidence type="ECO:0000313" key="3">
    <source>
        <dbReference type="Proteomes" id="UP001648503"/>
    </source>
</evidence>
<dbReference type="Proteomes" id="UP001648503">
    <property type="component" value="Unassembled WGS sequence"/>
</dbReference>
<protein>
    <submittedName>
        <fullName evidence="2">Uncharacterized protein</fullName>
    </submittedName>
</protein>
<feature type="signal peptide" evidence="1">
    <location>
        <begin position="1"/>
        <end position="19"/>
    </location>
</feature>
<accession>A0ABQ8EY78</accession>
<organism evidence="2 3">
    <name type="scientific">Batrachochytrium salamandrivorans</name>
    <dbReference type="NCBI Taxonomy" id="1357716"/>
    <lineage>
        <taxon>Eukaryota</taxon>
        <taxon>Fungi</taxon>
        <taxon>Fungi incertae sedis</taxon>
        <taxon>Chytridiomycota</taxon>
        <taxon>Chytridiomycota incertae sedis</taxon>
        <taxon>Chytridiomycetes</taxon>
        <taxon>Rhizophydiales</taxon>
        <taxon>Rhizophydiales incertae sedis</taxon>
        <taxon>Batrachochytrium</taxon>
    </lineage>
</organism>
<keyword evidence="3" id="KW-1185">Reference proteome</keyword>
<sequence>MHLMSIGMTSILIASLVAAYPPPPPSTPMDDLPVALNATFSPTQGSMRTRQSKWRMLSRKLTPADTDRVVTSRLRCPTPLSEAFAAKMKLSAQKIAEIRSQEATQCEFINFINQYYPSHVSPGALQTNDVPVFHVVGDEEHAANVATMDDMVSSYESFKKAGF</sequence>